<accession>A0A1G7F943</accession>
<evidence type="ECO:0000256" key="1">
    <source>
        <dbReference type="ARBA" id="ARBA00023015"/>
    </source>
</evidence>
<dbReference type="PANTHER" id="PTHR30146">
    <property type="entry name" value="LACI-RELATED TRANSCRIPTIONAL REPRESSOR"/>
    <property type="match status" value="1"/>
</dbReference>
<dbReference type="Gene3D" id="3.40.50.2300">
    <property type="match status" value="2"/>
</dbReference>
<dbReference type="SUPFAM" id="SSF53822">
    <property type="entry name" value="Periplasmic binding protein-like I"/>
    <property type="match status" value="1"/>
</dbReference>
<keyword evidence="2 5" id="KW-0238">DNA-binding</keyword>
<dbReference type="Gene3D" id="1.10.260.40">
    <property type="entry name" value="lambda repressor-like DNA-binding domains"/>
    <property type="match status" value="1"/>
</dbReference>
<keyword evidence="1" id="KW-0805">Transcription regulation</keyword>
<dbReference type="OrthoDB" id="60111at2"/>
<dbReference type="PROSITE" id="PS50932">
    <property type="entry name" value="HTH_LACI_2"/>
    <property type="match status" value="1"/>
</dbReference>
<name>A0A1G7F943_9RHOB</name>
<evidence type="ECO:0000256" key="2">
    <source>
        <dbReference type="ARBA" id="ARBA00023125"/>
    </source>
</evidence>
<gene>
    <name evidence="5" type="ORF">SAMN05421538_11052</name>
</gene>
<dbReference type="GO" id="GO:0000976">
    <property type="term" value="F:transcription cis-regulatory region binding"/>
    <property type="evidence" value="ECO:0007669"/>
    <property type="project" value="TreeGrafter"/>
</dbReference>
<dbReference type="SMART" id="SM00354">
    <property type="entry name" value="HTH_LACI"/>
    <property type="match status" value="1"/>
</dbReference>
<proteinExistence type="predicted"/>
<dbReference type="InterPro" id="IPR010982">
    <property type="entry name" value="Lambda_DNA-bd_dom_sf"/>
</dbReference>
<protein>
    <submittedName>
        <fullName evidence="5">DNA-binding transcriptional regulator, LacI/PurR family</fullName>
    </submittedName>
</protein>
<dbReference type="PANTHER" id="PTHR30146:SF155">
    <property type="entry name" value="ALANINE RACEMASE"/>
    <property type="match status" value="1"/>
</dbReference>
<dbReference type="CDD" id="cd06267">
    <property type="entry name" value="PBP1_LacI_sugar_binding-like"/>
    <property type="match status" value="1"/>
</dbReference>
<dbReference type="Proteomes" id="UP000199344">
    <property type="component" value="Unassembled WGS sequence"/>
</dbReference>
<dbReference type="InterPro" id="IPR046335">
    <property type="entry name" value="LacI/GalR-like_sensor"/>
</dbReference>
<dbReference type="EMBL" id="FNAH01000010">
    <property type="protein sequence ID" value="SDE72389.1"/>
    <property type="molecule type" value="Genomic_DNA"/>
</dbReference>
<dbReference type="RefSeq" id="WP_090524878.1">
    <property type="nucleotide sequence ID" value="NZ_FNAH01000010.1"/>
</dbReference>
<dbReference type="STRING" id="591205.SAMN05421538_11052"/>
<dbReference type="AlphaFoldDB" id="A0A1G7F943"/>
<dbReference type="Pfam" id="PF13377">
    <property type="entry name" value="Peripla_BP_3"/>
    <property type="match status" value="1"/>
</dbReference>
<dbReference type="InterPro" id="IPR000843">
    <property type="entry name" value="HTH_LacI"/>
</dbReference>
<reference evidence="5 6" key="1">
    <citation type="submission" date="2016-10" db="EMBL/GenBank/DDBJ databases">
        <authorList>
            <person name="de Groot N.N."/>
        </authorList>
    </citation>
    <scope>NUCLEOTIDE SEQUENCE [LARGE SCALE GENOMIC DNA]</scope>
    <source>
        <strain evidence="5 6">DSM 22220</strain>
    </source>
</reference>
<keyword evidence="6" id="KW-1185">Reference proteome</keyword>
<dbReference type="CDD" id="cd01392">
    <property type="entry name" value="HTH_LacI"/>
    <property type="match status" value="1"/>
</dbReference>
<evidence type="ECO:0000256" key="3">
    <source>
        <dbReference type="ARBA" id="ARBA00023163"/>
    </source>
</evidence>
<dbReference type="GO" id="GO:0003700">
    <property type="term" value="F:DNA-binding transcription factor activity"/>
    <property type="evidence" value="ECO:0007669"/>
    <property type="project" value="TreeGrafter"/>
</dbReference>
<dbReference type="Pfam" id="PF00356">
    <property type="entry name" value="LacI"/>
    <property type="match status" value="1"/>
</dbReference>
<sequence length="345" mass="36677">MRPDGKRAQISRRVRLKDVAERCGVSTATVSRALSGRGYVEASLARRIHDMALRLNYPLPSSQAGRRVLLAASGAALLDFARSQFTLHVLEGISARCRTLGLEVETRHVSTVADEAALLEEAADDAIAGVLMLTIDDGGMLALARNFRKPVVLVNGDDADMRLSSVAPCNRSAAALATQHLRALGHQRIAFLTCPGRRTIARRQEGWRDAMGAAADPSLVIEVDDWRSDLAAEALSRRLATGMAFTAILASGDALAIGAYRALNAAGRRIPGDVSVISIDGLPQTQLLDPPMSVMAIPMQALGATALDLLCELAANPAAPRRRVELACELLRRRSDGPAPEGLAG</sequence>
<organism evidence="5 6">
    <name type="scientific">Paracoccus isoporae</name>
    <dbReference type="NCBI Taxonomy" id="591205"/>
    <lineage>
        <taxon>Bacteria</taxon>
        <taxon>Pseudomonadati</taxon>
        <taxon>Pseudomonadota</taxon>
        <taxon>Alphaproteobacteria</taxon>
        <taxon>Rhodobacterales</taxon>
        <taxon>Paracoccaceae</taxon>
        <taxon>Paracoccus</taxon>
    </lineage>
</organism>
<keyword evidence="3" id="KW-0804">Transcription</keyword>
<dbReference type="InterPro" id="IPR028082">
    <property type="entry name" value="Peripla_BP_I"/>
</dbReference>
<evidence type="ECO:0000313" key="5">
    <source>
        <dbReference type="EMBL" id="SDE72389.1"/>
    </source>
</evidence>
<feature type="domain" description="HTH lacI-type" evidence="4">
    <location>
        <begin position="14"/>
        <end position="69"/>
    </location>
</feature>
<evidence type="ECO:0000313" key="6">
    <source>
        <dbReference type="Proteomes" id="UP000199344"/>
    </source>
</evidence>
<dbReference type="SUPFAM" id="SSF47413">
    <property type="entry name" value="lambda repressor-like DNA-binding domains"/>
    <property type="match status" value="1"/>
</dbReference>
<evidence type="ECO:0000259" key="4">
    <source>
        <dbReference type="PROSITE" id="PS50932"/>
    </source>
</evidence>